<dbReference type="InterPro" id="IPR025315">
    <property type="entry name" value="DUF4220"/>
</dbReference>
<gene>
    <name evidence="5" type="primary">LOC115742932</name>
</gene>
<dbReference type="PANTHER" id="PTHR31325">
    <property type="entry name" value="OS01G0798800 PROTEIN-RELATED"/>
    <property type="match status" value="1"/>
</dbReference>
<dbReference type="InterPro" id="IPR007658">
    <property type="entry name" value="DUF594"/>
</dbReference>
<feature type="transmembrane region" description="Helical" evidence="2">
    <location>
        <begin position="72"/>
        <end position="92"/>
    </location>
</feature>
<dbReference type="AlphaFoldDB" id="A0A8B8PEW3"/>
<keyword evidence="4" id="KW-1185">Reference proteome</keyword>
<dbReference type="KEGG" id="rarg:115742932"/>
<keyword evidence="2" id="KW-0812">Transmembrane</keyword>
<evidence type="ECO:0000259" key="3">
    <source>
        <dbReference type="Pfam" id="PF13968"/>
    </source>
</evidence>
<accession>A0A8B8PEW3</accession>
<keyword evidence="2" id="KW-0472">Membrane</keyword>
<dbReference type="Pfam" id="PF04578">
    <property type="entry name" value="DUF594"/>
    <property type="match status" value="1"/>
</dbReference>
<dbReference type="Pfam" id="PF13968">
    <property type="entry name" value="DUF4220"/>
    <property type="match status" value="1"/>
</dbReference>
<evidence type="ECO:0000256" key="2">
    <source>
        <dbReference type="SAM" id="Phobius"/>
    </source>
</evidence>
<feature type="transmembrane region" description="Helical" evidence="2">
    <location>
        <begin position="104"/>
        <end position="123"/>
    </location>
</feature>
<feature type="domain" description="DUF4220" evidence="3">
    <location>
        <begin position="78"/>
        <end position="492"/>
    </location>
</feature>
<feature type="transmembrane region" description="Helical" evidence="2">
    <location>
        <begin position="39"/>
        <end position="60"/>
    </location>
</feature>
<sequence>MRDLRETKQKTATATALAPTTDCNVAMGNMKSLETPMGMLLQIELLVIFTAFLLLFLVIFGSWRRRCNNDKFRLVVFTAYTLSTYVLTYALGLMHDAPRLNELYPIWAMFLMIAFGSADSISAYSLEDNEQWKSYNWQIIIKWIWVALLVELYFRHRSSSVVAVTDSLFFVLALKSNERAQAMMAASQHSLERNTKVVADYMSVEDESGGVSRGEVDPVCMTGYTFLVRGEEERPRRVSFFVLAKRFIKRRLGTEEATPALDNRMTLDKDDLITVEKVWECEGRLLRSSGGGDPHNKLKDICLSFALFKHLRLTYAGYSLPQEAHEKTWNLIRHGLLSQDDGYKRAFQVVEVELTFFFDFFYTKYGVIFQPGMLYNKLLEFATVVIGIWATTSLLKHHKRPYNDRQLATLPNGLSVDVLVTSVTIILFIVVELVQYFFMGFSEWAKVIWICQYVQNKSWQENMWIERMIRLVCGVRLLKPWERKLRQHSFLESYLYNPSWLLNNAFMATYIDQTRDGQRQSTPIQLPEEVKQAVFHAPKSNYGTKLENGQASLRVNNEFQKLLWACRLETQTQVIMVWHIATSFCEHQLSLGRSDSPATRRSFLAATSLSKYLAYLVAFAPRLLPDHPYAAEYVFDQAVIEARAFFQKCKRMEDRIKKMEENSSGLSARGETVINRGVRLGKQLANDIYLKDTTWRILADFWVEMVLYVAPSDNARAHAEHLTRGGEFVTHLWALLSHAGIERAPPTKPRHALARSNSL</sequence>
<dbReference type="Proteomes" id="UP000827889">
    <property type="component" value="Chromosome 9"/>
</dbReference>
<feature type="coiled-coil region" evidence="1">
    <location>
        <begin position="642"/>
        <end position="669"/>
    </location>
</feature>
<keyword evidence="1" id="KW-0175">Coiled coil</keyword>
<keyword evidence="2" id="KW-1133">Transmembrane helix</keyword>
<feature type="transmembrane region" description="Helical" evidence="2">
    <location>
        <begin position="418"/>
        <end position="438"/>
    </location>
</feature>
<dbReference type="OrthoDB" id="624036at2759"/>
<name>A0A8B8PEW3_9MYRT</name>
<reference evidence="5" key="1">
    <citation type="submission" date="2025-08" db="UniProtKB">
        <authorList>
            <consortium name="RefSeq"/>
        </authorList>
    </citation>
    <scope>IDENTIFICATION</scope>
    <source>
        <tissue evidence="5">Leaf</tissue>
    </source>
</reference>
<evidence type="ECO:0000256" key="1">
    <source>
        <dbReference type="SAM" id="Coils"/>
    </source>
</evidence>
<organism evidence="4 5">
    <name type="scientific">Rhodamnia argentea</name>
    <dbReference type="NCBI Taxonomy" id="178133"/>
    <lineage>
        <taxon>Eukaryota</taxon>
        <taxon>Viridiplantae</taxon>
        <taxon>Streptophyta</taxon>
        <taxon>Embryophyta</taxon>
        <taxon>Tracheophyta</taxon>
        <taxon>Spermatophyta</taxon>
        <taxon>Magnoliopsida</taxon>
        <taxon>eudicotyledons</taxon>
        <taxon>Gunneridae</taxon>
        <taxon>Pentapetalae</taxon>
        <taxon>rosids</taxon>
        <taxon>malvids</taxon>
        <taxon>Myrtales</taxon>
        <taxon>Myrtaceae</taxon>
        <taxon>Myrtoideae</taxon>
        <taxon>Myrteae</taxon>
        <taxon>Australasian group</taxon>
        <taxon>Rhodamnia</taxon>
    </lineage>
</organism>
<dbReference type="RefSeq" id="XP_030533340.1">
    <property type="nucleotide sequence ID" value="XM_030677480.2"/>
</dbReference>
<proteinExistence type="predicted"/>
<protein>
    <submittedName>
        <fullName evidence="5">Uncharacterized protein LOC115742932</fullName>
    </submittedName>
</protein>
<evidence type="ECO:0000313" key="5">
    <source>
        <dbReference type="RefSeq" id="XP_030533340.1"/>
    </source>
</evidence>
<dbReference type="GeneID" id="115742932"/>
<evidence type="ECO:0000313" key="4">
    <source>
        <dbReference type="Proteomes" id="UP000827889"/>
    </source>
</evidence>